<dbReference type="Pfam" id="PF00059">
    <property type="entry name" value="Lectin_C"/>
    <property type="match status" value="1"/>
</dbReference>
<reference evidence="2" key="1">
    <citation type="submission" date="2020-11" db="EMBL/GenBank/DDBJ databases">
        <authorList>
            <person name="Tran Van P."/>
        </authorList>
    </citation>
    <scope>NUCLEOTIDE SEQUENCE</scope>
</reference>
<gene>
    <name evidence="2" type="ORF">OSB1V03_LOCUS20839</name>
</gene>
<keyword evidence="3" id="KW-1185">Reference proteome</keyword>
<dbReference type="Gene3D" id="3.10.100.10">
    <property type="entry name" value="Mannose-Binding Protein A, subunit A"/>
    <property type="match status" value="1"/>
</dbReference>
<dbReference type="InterPro" id="IPR001304">
    <property type="entry name" value="C-type_lectin-like"/>
</dbReference>
<dbReference type="PANTHER" id="PTHR31987">
    <property type="entry name" value="GLUTAMINASE A-RELATED"/>
    <property type="match status" value="1"/>
</dbReference>
<dbReference type="InterPro" id="IPR052743">
    <property type="entry name" value="Glutaminase_GtaA"/>
</dbReference>
<evidence type="ECO:0000313" key="2">
    <source>
        <dbReference type="EMBL" id="CAD7646151.1"/>
    </source>
</evidence>
<dbReference type="SUPFAM" id="SSF56436">
    <property type="entry name" value="C-type lectin-like"/>
    <property type="match status" value="1"/>
</dbReference>
<dbReference type="CDD" id="cd00037">
    <property type="entry name" value="CLECT"/>
    <property type="match status" value="1"/>
</dbReference>
<sequence>MTYAQSVEFCAGLQALPFSTTLATIHTADEQSFLVHYLTGVFADGTNVWIGARRRRRRSPTGFQWTDGTDMEYSRWLADVLPAVPLVVKSPYLSIWLTGRQLRGDWTKFWTGATISMAGAVRVDSHTYAFMDVFTETLHSAVQSGLRVTPTQSVFTFTAGPIELVVNFFTPIDPTDLKRLSLPASYISMSARS</sequence>
<name>A0A7R9LTF2_9ACAR</name>
<organism evidence="2">
    <name type="scientific">Medioppia subpectinata</name>
    <dbReference type="NCBI Taxonomy" id="1979941"/>
    <lineage>
        <taxon>Eukaryota</taxon>
        <taxon>Metazoa</taxon>
        <taxon>Ecdysozoa</taxon>
        <taxon>Arthropoda</taxon>
        <taxon>Chelicerata</taxon>
        <taxon>Arachnida</taxon>
        <taxon>Acari</taxon>
        <taxon>Acariformes</taxon>
        <taxon>Sarcoptiformes</taxon>
        <taxon>Oribatida</taxon>
        <taxon>Brachypylina</taxon>
        <taxon>Oppioidea</taxon>
        <taxon>Oppiidae</taxon>
        <taxon>Medioppia</taxon>
    </lineage>
</organism>
<dbReference type="AlphaFoldDB" id="A0A7R9LTF2"/>
<dbReference type="InterPro" id="IPR016186">
    <property type="entry name" value="C-type_lectin-like/link_sf"/>
</dbReference>
<dbReference type="Pfam" id="PF16334">
    <property type="entry name" value="DUF4964"/>
    <property type="match status" value="1"/>
</dbReference>
<dbReference type="PANTHER" id="PTHR31987:SF1">
    <property type="entry name" value="GLUTAMINASE A"/>
    <property type="match status" value="1"/>
</dbReference>
<evidence type="ECO:0000313" key="3">
    <source>
        <dbReference type="Proteomes" id="UP000759131"/>
    </source>
</evidence>
<proteinExistence type="predicted"/>
<protein>
    <recommendedName>
        <fullName evidence="1">C-type lectin domain-containing protein</fullName>
    </recommendedName>
</protein>
<accession>A0A7R9LTF2</accession>
<dbReference type="EMBL" id="CAJPIZ010036033">
    <property type="protein sequence ID" value="CAG2120893.1"/>
    <property type="molecule type" value="Genomic_DNA"/>
</dbReference>
<dbReference type="InterPro" id="IPR033433">
    <property type="entry name" value="GtaA_N"/>
</dbReference>
<dbReference type="InterPro" id="IPR032515">
    <property type="entry name" value="DUF4964"/>
</dbReference>
<feature type="domain" description="C-type lectin" evidence="1">
    <location>
        <begin position="1"/>
        <end position="106"/>
    </location>
</feature>
<dbReference type="OrthoDB" id="10057776at2759"/>
<dbReference type="EMBL" id="OC890608">
    <property type="protein sequence ID" value="CAD7646151.1"/>
    <property type="molecule type" value="Genomic_DNA"/>
</dbReference>
<dbReference type="InterPro" id="IPR016187">
    <property type="entry name" value="CTDL_fold"/>
</dbReference>
<dbReference type="Proteomes" id="UP000759131">
    <property type="component" value="Unassembled WGS sequence"/>
</dbReference>
<dbReference type="PROSITE" id="PS50041">
    <property type="entry name" value="C_TYPE_LECTIN_2"/>
    <property type="match status" value="1"/>
</dbReference>
<dbReference type="Pfam" id="PF17168">
    <property type="entry name" value="DUF5127"/>
    <property type="match status" value="1"/>
</dbReference>
<feature type="non-terminal residue" evidence="2">
    <location>
        <position position="193"/>
    </location>
</feature>
<evidence type="ECO:0000259" key="1">
    <source>
        <dbReference type="PROSITE" id="PS50041"/>
    </source>
</evidence>